<name>A0A198AAC2_9BACL</name>
<dbReference type="InterPro" id="IPR020449">
    <property type="entry name" value="Tscrpt_reg_AraC-type_HTH"/>
</dbReference>
<keyword evidence="3" id="KW-0804">Transcription</keyword>
<dbReference type="STRING" id="1850517.A8708_28215"/>
<dbReference type="Gene3D" id="2.60.120.10">
    <property type="entry name" value="Jelly Rolls"/>
    <property type="match status" value="1"/>
</dbReference>
<dbReference type="SMART" id="SM00342">
    <property type="entry name" value="HTH_ARAC"/>
    <property type="match status" value="1"/>
</dbReference>
<accession>A0A198AAC2</accession>
<dbReference type="Pfam" id="PF07883">
    <property type="entry name" value="Cupin_2"/>
    <property type="match status" value="1"/>
</dbReference>
<dbReference type="PRINTS" id="PR00032">
    <property type="entry name" value="HTHARAC"/>
</dbReference>
<organism evidence="5 6">
    <name type="scientific">Paenibacillus oryzisoli</name>
    <dbReference type="NCBI Taxonomy" id="1850517"/>
    <lineage>
        <taxon>Bacteria</taxon>
        <taxon>Bacillati</taxon>
        <taxon>Bacillota</taxon>
        <taxon>Bacilli</taxon>
        <taxon>Bacillales</taxon>
        <taxon>Paenibacillaceae</taxon>
        <taxon>Paenibacillus</taxon>
    </lineage>
</organism>
<proteinExistence type="predicted"/>
<comment type="caution">
    <text evidence="5">The sequence shown here is derived from an EMBL/GenBank/DDBJ whole genome shotgun (WGS) entry which is preliminary data.</text>
</comment>
<dbReference type="SUPFAM" id="SSF46689">
    <property type="entry name" value="Homeodomain-like"/>
    <property type="match status" value="2"/>
</dbReference>
<reference evidence="5 6" key="1">
    <citation type="submission" date="2016-05" db="EMBL/GenBank/DDBJ databases">
        <title>Paenibacillus sp. 1ZS3-15 nov., isolated from the rhizosphere soil.</title>
        <authorList>
            <person name="Zhang X.X."/>
            <person name="Zhang J."/>
        </authorList>
    </citation>
    <scope>NUCLEOTIDE SEQUENCE [LARGE SCALE GENOMIC DNA]</scope>
    <source>
        <strain evidence="5 6">1ZS3-15</strain>
    </source>
</reference>
<keyword evidence="6" id="KW-1185">Reference proteome</keyword>
<dbReference type="GO" id="GO:0043565">
    <property type="term" value="F:sequence-specific DNA binding"/>
    <property type="evidence" value="ECO:0007669"/>
    <property type="project" value="InterPro"/>
</dbReference>
<evidence type="ECO:0000256" key="3">
    <source>
        <dbReference type="ARBA" id="ARBA00023163"/>
    </source>
</evidence>
<dbReference type="PANTHER" id="PTHR43280">
    <property type="entry name" value="ARAC-FAMILY TRANSCRIPTIONAL REGULATOR"/>
    <property type="match status" value="1"/>
</dbReference>
<feature type="domain" description="HTH araC/xylS-type" evidence="4">
    <location>
        <begin position="190"/>
        <end position="288"/>
    </location>
</feature>
<evidence type="ECO:0000259" key="4">
    <source>
        <dbReference type="PROSITE" id="PS01124"/>
    </source>
</evidence>
<dbReference type="SUPFAM" id="SSF51215">
    <property type="entry name" value="Regulatory protein AraC"/>
    <property type="match status" value="1"/>
</dbReference>
<keyword evidence="1" id="KW-0805">Transcription regulation</keyword>
<dbReference type="Gene3D" id="1.10.10.60">
    <property type="entry name" value="Homeodomain-like"/>
    <property type="match status" value="2"/>
</dbReference>
<dbReference type="Proteomes" id="UP000078454">
    <property type="component" value="Unassembled WGS sequence"/>
</dbReference>
<dbReference type="InterPro" id="IPR018062">
    <property type="entry name" value="HTH_AraC-typ_CS"/>
</dbReference>
<evidence type="ECO:0000313" key="5">
    <source>
        <dbReference type="EMBL" id="OAS17903.1"/>
    </source>
</evidence>
<dbReference type="PROSITE" id="PS01124">
    <property type="entry name" value="HTH_ARAC_FAMILY_2"/>
    <property type="match status" value="1"/>
</dbReference>
<dbReference type="GO" id="GO:0003700">
    <property type="term" value="F:DNA-binding transcription factor activity"/>
    <property type="evidence" value="ECO:0007669"/>
    <property type="project" value="InterPro"/>
</dbReference>
<dbReference type="AlphaFoldDB" id="A0A198AAC2"/>
<gene>
    <name evidence="5" type="ORF">A8708_28215</name>
</gene>
<dbReference type="OrthoDB" id="2572387at2"/>
<dbReference type="Pfam" id="PF12833">
    <property type="entry name" value="HTH_18"/>
    <property type="match status" value="1"/>
</dbReference>
<sequence>MFILYPDSQRLEFSFQPTWIRHMLKPHDFSFGPVRNPIPVFWLILDGIRTIQIEDEMHIVRKGDLIVFPPGVPYQLHAEQSGDPISYLSLSCMIKLGPFKFHESYEFPLITKLTDSSAVTRLSELWMTSVVLFEQFATILQRHVDAHIQLITSLGLLRVQGAVQQWFALLMELLLPQLPNPLPTIDPRIVKVCAYIQEHAYESLPLEKLAAHVYLSGSHFSYLFRKEMGQPPSQYVRNHRIQISEELLVQTDLSINEISRRVGYNELSEFSRAFRNTAGMSPQAYRKQMRLTVY</sequence>
<dbReference type="InterPro" id="IPR037923">
    <property type="entry name" value="HTH-like"/>
</dbReference>
<dbReference type="InterPro" id="IPR018060">
    <property type="entry name" value="HTH_AraC"/>
</dbReference>
<keyword evidence="2" id="KW-0238">DNA-binding</keyword>
<dbReference type="EMBL" id="LYPB01000069">
    <property type="protein sequence ID" value="OAS17903.1"/>
    <property type="molecule type" value="Genomic_DNA"/>
</dbReference>
<evidence type="ECO:0000313" key="6">
    <source>
        <dbReference type="Proteomes" id="UP000078454"/>
    </source>
</evidence>
<evidence type="ECO:0000256" key="1">
    <source>
        <dbReference type="ARBA" id="ARBA00023015"/>
    </source>
</evidence>
<dbReference type="PROSITE" id="PS00041">
    <property type="entry name" value="HTH_ARAC_FAMILY_1"/>
    <property type="match status" value="1"/>
</dbReference>
<evidence type="ECO:0000256" key="2">
    <source>
        <dbReference type="ARBA" id="ARBA00023125"/>
    </source>
</evidence>
<protein>
    <recommendedName>
        <fullName evidence="4">HTH araC/xylS-type domain-containing protein</fullName>
    </recommendedName>
</protein>
<dbReference type="InterPro" id="IPR013096">
    <property type="entry name" value="Cupin_2"/>
</dbReference>
<dbReference type="InterPro" id="IPR009057">
    <property type="entry name" value="Homeodomain-like_sf"/>
</dbReference>
<dbReference type="PANTHER" id="PTHR43280:SF2">
    <property type="entry name" value="HTH-TYPE TRANSCRIPTIONAL REGULATOR EXSA"/>
    <property type="match status" value="1"/>
</dbReference>
<dbReference type="InterPro" id="IPR014710">
    <property type="entry name" value="RmlC-like_jellyroll"/>
</dbReference>